<protein>
    <recommendedName>
        <fullName evidence="2">CN hydrolase domain-containing protein</fullName>
    </recommendedName>
</protein>
<dbReference type="PANTHER" id="PTHR43674">
    <property type="entry name" value="NITRILASE C965.09-RELATED"/>
    <property type="match status" value="1"/>
</dbReference>
<dbReference type="Proteomes" id="UP000290624">
    <property type="component" value="Unassembled WGS sequence"/>
</dbReference>
<keyword evidence="1" id="KW-0378">Hydrolase</keyword>
<keyword evidence="4" id="KW-1185">Reference proteome</keyword>
<evidence type="ECO:0000259" key="2">
    <source>
        <dbReference type="PROSITE" id="PS50263"/>
    </source>
</evidence>
<dbReference type="EMBL" id="PPCV01000002">
    <property type="protein sequence ID" value="RXW33160.1"/>
    <property type="molecule type" value="Genomic_DNA"/>
</dbReference>
<dbReference type="PANTHER" id="PTHR43674:SF2">
    <property type="entry name" value="BETA-UREIDOPROPIONASE"/>
    <property type="match status" value="1"/>
</dbReference>
<evidence type="ECO:0000313" key="4">
    <source>
        <dbReference type="Proteomes" id="UP000290624"/>
    </source>
</evidence>
<name>A0A4Q2EHU3_9ACTN</name>
<accession>A0A4Q2EHU3</accession>
<dbReference type="PROSITE" id="PS50263">
    <property type="entry name" value="CN_HYDROLASE"/>
    <property type="match status" value="1"/>
</dbReference>
<dbReference type="Pfam" id="PF00795">
    <property type="entry name" value="CN_hydrolase"/>
    <property type="match status" value="1"/>
</dbReference>
<dbReference type="InterPro" id="IPR036526">
    <property type="entry name" value="C-N_Hydrolase_sf"/>
</dbReference>
<gene>
    <name evidence="3" type="ORF">C1706_02910</name>
</gene>
<dbReference type="OrthoDB" id="9811121at2"/>
<dbReference type="CDD" id="cd07197">
    <property type="entry name" value="nitrilase"/>
    <property type="match status" value="1"/>
</dbReference>
<dbReference type="InterPro" id="IPR003010">
    <property type="entry name" value="C-N_Hydrolase"/>
</dbReference>
<organism evidence="3 4">
    <name type="scientific">Propioniciclava flava</name>
    <dbReference type="NCBI Taxonomy" id="2072026"/>
    <lineage>
        <taxon>Bacteria</taxon>
        <taxon>Bacillati</taxon>
        <taxon>Actinomycetota</taxon>
        <taxon>Actinomycetes</taxon>
        <taxon>Propionibacteriales</taxon>
        <taxon>Propionibacteriaceae</taxon>
        <taxon>Propioniciclava</taxon>
    </lineage>
</organism>
<dbReference type="InterPro" id="IPR050345">
    <property type="entry name" value="Aliph_Amidase/BUP"/>
</dbReference>
<sequence length="385" mass="42100">MVDDAAQITDPVTVGVRKGTRVDLVDDGRGPPWRCKFRHAPSLAFRDGKNYRFGKVAQPCFSYSLPGAHPCGASTFIPRLWHVGGLARCHTGGYHDQQEVAVSDPTPKPMVLTPPPQRHVFRVTAAQHHAPRNDPESALLLGCGIVREAAADGADLVAFPEMWSTGYALPLDQSLAQPLEGPFVEGFQDIAAELGVGVLVTALLTSPAGPTNSAVLIGRRGEIVLRHDKVHLLADAEAELAAGTRFDVASFDGVMVGVMTCWEREFPEAARELMLAGAEVILVPNATAWNPTRSHQMEARAFENMVALASVNYPGDGWGQSSAYTPIVFDPRGRPLSALLAQADARAQYVPFRFDMDALRDWRSREVWGARYRRPEAYRRLRGQE</sequence>
<evidence type="ECO:0000256" key="1">
    <source>
        <dbReference type="ARBA" id="ARBA00022801"/>
    </source>
</evidence>
<dbReference type="SUPFAM" id="SSF56317">
    <property type="entry name" value="Carbon-nitrogen hydrolase"/>
    <property type="match status" value="1"/>
</dbReference>
<dbReference type="GO" id="GO:0016811">
    <property type="term" value="F:hydrolase activity, acting on carbon-nitrogen (but not peptide) bonds, in linear amides"/>
    <property type="evidence" value="ECO:0007669"/>
    <property type="project" value="UniProtKB-ARBA"/>
</dbReference>
<feature type="domain" description="CN hydrolase" evidence="2">
    <location>
        <begin position="121"/>
        <end position="356"/>
    </location>
</feature>
<dbReference type="AlphaFoldDB" id="A0A4Q2EHU3"/>
<reference evidence="3 4" key="1">
    <citation type="submission" date="2018-01" db="EMBL/GenBank/DDBJ databases">
        <title>Lactibacter flavus gen. nov., sp. nov., a novel bacterium of the family Propionibacteriaceae isolated from raw milk and dairy products.</title>
        <authorList>
            <person name="Wenning M."/>
            <person name="Breitenwieser F."/>
            <person name="Huptas C."/>
            <person name="von Neubeck M."/>
            <person name="Busse H.-J."/>
            <person name="Scherer S."/>
        </authorList>
    </citation>
    <scope>NUCLEOTIDE SEQUENCE [LARGE SCALE GENOMIC DNA]</scope>
    <source>
        <strain evidence="3 4">VG341</strain>
    </source>
</reference>
<proteinExistence type="predicted"/>
<comment type="caution">
    <text evidence="3">The sequence shown here is derived from an EMBL/GenBank/DDBJ whole genome shotgun (WGS) entry which is preliminary data.</text>
</comment>
<dbReference type="Gene3D" id="3.60.110.10">
    <property type="entry name" value="Carbon-nitrogen hydrolase"/>
    <property type="match status" value="1"/>
</dbReference>
<evidence type="ECO:0000313" key="3">
    <source>
        <dbReference type="EMBL" id="RXW33160.1"/>
    </source>
</evidence>